<dbReference type="Pfam" id="PF17853">
    <property type="entry name" value="GGDEF_2"/>
    <property type="match status" value="1"/>
</dbReference>
<dbReference type="EMBL" id="CP002786">
    <property type="protein sequence ID" value="AEF41234.1"/>
    <property type="molecule type" value="Genomic_DNA"/>
</dbReference>
<accession>F6EJ02</accession>
<reference evidence="4 5" key="1">
    <citation type="journal article" date="2011" name="J. Bacteriol.">
        <title>Complete genome sequence of Amycolicicoccus subflavus DQS3-9A1T, an actinomycete isolated from crude oil-polluted soil.</title>
        <authorList>
            <person name="Cai M."/>
            <person name="Chen W.M."/>
            <person name="Nie Y."/>
            <person name="Chi C.Q."/>
            <person name="Wang Y.N."/>
            <person name="Tang Y.Q."/>
            <person name="Li G.Y."/>
            <person name="Wu X.L."/>
        </authorList>
    </citation>
    <scope>NUCLEOTIDE SEQUENCE [LARGE SCALE GENOMIC DNA]</scope>
    <source>
        <strain evidence="5">DSM 45089 / DQS3-9A1</strain>
    </source>
</reference>
<evidence type="ECO:0000313" key="5">
    <source>
        <dbReference type="Proteomes" id="UP000009235"/>
    </source>
</evidence>
<feature type="domain" description="PucR C-terminal helix-turn-helix" evidence="2">
    <location>
        <begin position="498"/>
        <end position="553"/>
    </location>
</feature>
<evidence type="ECO:0000313" key="4">
    <source>
        <dbReference type="EMBL" id="AEF41234.1"/>
    </source>
</evidence>
<dbReference type="Pfam" id="PF13556">
    <property type="entry name" value="HTH_30"/>
    <property type="match status" value="1"/>
</dbReference>
<feature type="domain" description="CdaR GGDEF-like" evidence="3">
    <location>
        <begin position="319"/>
        <end position="441"/>
    </location>
</feature>
<evidence type="ECO:0000259" key="2">
    <source>
        <dbReference type="Pfam" id="PF13556"/>
    </source>
</evidence>
<dbReference type="eggNOG" id="COG2508">
    <property type="taxonomic scope" value="Bacteria"/>
</dbReference>
<dbReference type="Gene3D" id="1.10.10.2840">
    <property type="entry name" value="PucR C-terminal helix-turn-helix domain"/>
    <property type="match status" value="1"/>
</dbReference>
<evidence type="ECO:0000259" key="3">
    <source>
        <dbReference type="Pfam" id="PF17853"/>
    </source>
</evidence>
<dbReference type="InterPro" id="IPR041522">
    <property type="entry name" value="CdaR_GGDEF"/>
</dbReference>
<keyword evidence="5" id="KW-1185">Reference proteome</keyword>
<evidence type="ECO:0000256" key="1">
    <source>
        <dbReference type="ARBA" id="ARBA00006754"/>
    </source>
</evidence>
<comment type="similarity">
    <text evidence="1">Belongs to the CdaR family.</text>
</comment>
<dbReference type="InterPro" id="IPR042070">
    <property type="entry name" value="PucR_C-HTH_sf"/>
</dbReference>
<dbReference type="InterPro" id="IPR025736">
    <property type="entry name" value="PucR_C-HTH_dom"/>
</dbReference>
<dbReference type="InterPro" id="IPR051448">
    <property type="entry name" value="CdaR-like_regulators"/>
</dbReference>
<protein>
    <submittedName>
        <fullName evidence="4">Uncharacterized protein</fullName>
    </submittedName>
</protein>
<organism evidence="4 5">
    <name type="scientific">Hoyosella subflava (strain DSM 45089 / JCM 17490 / NBRC 109087 / DQS3-9A1)</name>
    <name type="common">Amycolicicoccus subflavus</name>
    <dbReference type="NCBI Taxonomy" id="443218"/>
    <lineage>
        <taxon>Bacteria</taxon>
        <taxon>Bacillati</taxon>
        <taxon>Actinomycetota</taxon>
        <taxon>Actinomycetes</taxon>
        <taxon>Mycobacteriales</taxon>
        <taxon>Hoyosellaceae</taxon>
        <taxon>Hoyosella</taxon>
    </lineage>
</organism>
<proteinExistence type="inferred from homology"/>
<sequence>MPNTQRSHSSAAYVGEPVTLRELLSAFDLGLAELVDAPVGDAVMISSAALVESDDLSEEIDPNSPMPDLYLHVGVNARDAVRWLARVSRQRPEIRPKAVMSKAATKSSDLQTAARIAGVALIAVHPKARWDQVFPLIERILDRPHSHVTAPEDTLANPGDLFDLALDIAHHTGGIVSIEDAQSHVLAYSPTSDVADQVRTLSILERECPRDYLQTLQELDVFGRLRKYDDVIEVPAYDKLGIQPRLVIGIRRTSEDRSAPGALAGTIWVQRGNTPFAPEAPDVLRGAAVIAGRVISQILSAPSNEERLIQRLFAARGGGDDIATLASALNLPMTGPAAVIGFALTGSGATIPATEVPRLNTMLQLHASSFRHDSVAAIIGDRAYVLFPGYQSVSSVSAWTRQVVEQFEAKRSITLRAAIAIPIPSIAHAAQARQEVDRVLNATADAFPELRVTTLAQSRTAVLLGEILDLIAQQPSLRDPRLGALLDYDAKHASALCESAVAYLAAHGEVRSAAKTLQVHPNTLRYRLRRLEDIAGIDLTDAADRLLFELQLALLRQQGKVD</sequence>
<dbReference type="PANTHER" id="PTHR33744:SF17">
    <property type="entry name" value="CONSERVED PROTEIN"/>
    <property type="match status" value="1"/>
</dbReference>
<dbReference type="RefSeq" id="WP_013807583.1">
    <property type="nucleotide sequence ID" value="NC_015564.1"/>
</dbReference>
<dbReference type="Proteomes" id="UP000009235">
    <property type="component" value="Chromosome"/>
</dbReference>
<dbReference type="HOGENOM" id="CLU_017436_7_0_11"/>
<gene>
    <name evidence="4" type="ordered locus">AS9A_2787</name>
</gene>
<dbReference type="PANTHER" id="PTHR33744">
    <property type="entry name" value="CARBOHYDRATE DIACID REGULATOR"/>
    <property type="match status" value="1"/>
</dbReference>
<dbReference type="STRING" id="443218.AS9A_2787"/>
<dbReference type="AlphaFoldDB" id="F6EJ02"/>
<dbReference type="KEGG" id="asd:AS9A_2787"/>
<name>F6EJ02_HOYSD</name>